<dbReference type="Gene3D" id="3.40.800.20">
    <property type="entry name" value="Histone deacetylase domain"/>
    <property type="match status" value="1"/>
</dbReference>
<name>R4YS35_OLEAN</name>
<reference evidence="3 4" key="1">
    <citation type="journal article" date="2013" name="Nat. Commun.">
        <title>Genome sequence and functional genomic analysis of the oil-degrading bacterium Oleispira antarctica.</title>
        <authorList>
            <person name="Kube M."/>
            <person name="Chernikova T.N."/>
            <person name="Al-Ramahi Y."/>
            <person name="Beloqui A."/>
            <person name="Lopez-Cortez N."/>
            <person name="Guazzaroni M.E."/>
            <person name="Heipieper H.J."/>
            <person name="Klages S."/>
            <person name="Kotsyurbenko O.R."/>
            <person name="Langer I."/>
            <person name="Nechitaylo T.Y."/>
            <person name="Lunsdorf H."/>
            <person name="Fernandez M."/>
            <person name="Juarez S."/>
            <person name="Ciordia S."/>
            <person name="Singer A."/>
            <person name="Kagan O."/>
            <person name="Egorova O."/>
            <person name="Petit P.A."/>
            <person name="Stogios P."/>
            <person name="Kim Y."/>
            <person name="Tchigvintsev A."/>
            <person name="Flick R."/>
            <person name="Denaro R."/>
            <person name="Genovese M."/>
            <person name="Albar J.P."/>
            <person name="Reva O.N."/>
            <person name="Martinez-Gomariz M."/>
            <person name="Tran H."/>
            <person name="Ferrer M."/>
            <person name="Savchenko A."/>
            <person name="Yakunin A.F."/>
            <person name="Yakimov M.M."/>
            <person name="Golyshina O.V."/>
            <person name="Reinhardt R."/>
            <person name="Golyshin P.N."/>
        </authorList>
    </citation>
    <scope>NUCLEOTIDE SEQUENCE [LARGE SCALE GENOMIC DNA]</scope>
</reference>
<dbReference type="EMBL" id="FO203512">
    <property type="protein sequence ID" value="CCK76058.1"/>
    <property type="molecule type" value="Genomic_DNA"/>
</dbReference>
<dbReference type="STRING" id="698738.OLEAN_C18820"/>
<dbReference type="PANTHER" id="PTHR10625:SF10">
    <property type="entry name" value="HISTONE DEACETYLASE HDAC1"/>
    <property type="match status" value="1"/>
</dbReference>
<evidence type="ECO:0000259" key="2">
    <source>
        <dbReference type="Pfam" id="PF00850"/>
    </source>
</evidence>
<dbReference type="HOGENOM" id="CLU_007727_8_1_6"/>
<dbReference type="Proteomes" id="UP000032749">
    <property type="component" value="Chromosome"/>
</dbReference>
<dbReference type="InterPro" id="IPR023696">
    <property type="entry name" value="Ureohydrolase_dom_sf"/>
</dbReference>
<dbReference type="KEGG" id="oai:OLEAN_C18820"/>
<organism evidence="3 4">
    <name type="scientific">Oleispira antarctica RB-8</name>
    <dbReference type="NCBI Taxonomy" id="698738"/>
    <lineage>
        <taxon>Bacteria</taxon>
        <taxon>Pseudomonadati</taxon>
        <taxon>Pseudomonadota</taxon>
        <taxon>Gammaproteobacteria</taxon>
        <taxon>Oceanospirillales</taxon>
        <taxon>Oceanospirillaceae</taxon>
        <taxon>Oleispira</taxon>
    </lineage>
</organism>
<gene>
    <name evidence="3" type="ORF">OLEAN_C18820</name>
</gene>
<dbReference type="AlphaFoldDB" id="R4YS35"/>
<dbReference type="SUPFAM" id="SSF52768">
    <property type="entry name" value="Arginase/deacetylase"/>
    <property type="match status" value="1"/>
</dbReference>
<dbReference type="CDD" id="cd11599">
    <property type="entry name" value="HDAC_classII_2"/>
    <property type="match status" value="1"/>
</dbReference>
<protein>
    <submittedName>
        <fullName evidence="3">Histone deacetylase superfamily protein</fullName>
    </submittedName>
</protein>
<proteinExistence type="inferred from homology"/>
<dbReference type="OrthoDB" id="9808367at2"/>
<keyword evidence="4" id="KW-1185">Reference proteome</keyword>
<evidence type="ECO:0000313" key="4">
    <source>
        <dbReference type="Proteomes" id="UP000032749"/>
    </source>
</evidence>
<dbReference type="InterPro" id="IPR023801">
    <property type="entry name" value="His_deacetylse_dom"/>
</dbReference>
<dbReference type="PRINTS" id="PR01270">
    <property type="entry name" value="HDASUPER"/>
</dbReference>
<comment type="similarity">
    <text evidence="1">Belongs to the histone deacetylase family.</text>
</comment>
<sequence>MKLGYYSYTSHLDHDVGDMHPEHPMRIIAINHQLERLGILQDAYRGGCNHVSQQDLLRAHKQGYVEQLLVMSPANGSILASVDTPMAVGSLGAAYQAAGCVVEALDDLLQDKVERAFCAVRPPGHHAERNKSMGFCFLNNVAIAAKKAQQQYGLERIAVIDFDVHQGNGTIDILANDPAFLICSSFQHPSFPFSHWRNIYSNVINTPLNEYSNGLEMRRAVEAQWLKQLQDFKPQLTIISAGFDAHTDDPMAELNWTEDDYAWLGGFLSEINKEGSSNKILAVLEGGYNLDALAASCSEFIIAFKE</sequence>
<evidence type="ECO:0000313" key="3">
    <source>
        <dbReference type="EMBL" id="CCK76058.1"/>
    </source>
</evidence>
<dbReference type="GO" id="GO:0040029">
    <property type="term" value="P:epigenetic regulation of gene expression"/>
    <property type="evidence" value="ECO:0007669"/>
    <property type="project" value="TreeGrafter"/>
</dbReference>
<feature type="domain" description="Histone deacetylase" evidence="2">
    <location>
        <begin position="20"/>
        <end position="300"/>
    </location>
</feature>
<dbReference type="InterPro" id="IPR037138">
    <property type="entry name" value="His_deacetylse_dom_sf"/>
</dbReference>
<dbReference type="PANTHER" id="PTHR10625">
    <property type="entry name" value="HISTONE DEACETYLASE HDAC1-RELATED"/>
    <property type="match status" value="1"/>
</dbReference>
<dbReference type="InterPro" id="IPR000286">
    <property type="entry name" value="HDACs"/>
</dbReference>
<evidence type="ECO:0000256" key="1">
    <source>
        <dbReference type="ARBA" id="ARBA00005947"/>
    </source>
</evidence>
<dbReference type="Pfam" id="PF00850">
    <property type="entry name" value="Hist_deacetyl"/>
    <property type="match status" value="1"/>
</dbReference>
<accession>R4YS35</accession>
<dbReference type="GO" id="GO:0004407">
    <property type="term" value="F:histone deacetylase activity"/>
    <property type="evidence" value="ECO:0007669"/>
    <property type="project" value="TreeGrafter"/>
</dbReference>